<sequence>MDKLISYVAAIHGLAGPVSIVSHVTSHDRWTDDDVEVTRDETEYRFDNGAIVRRSVEQDRAPSDLLCAECWIDYDVLHHPDAQPISPSRLTFDNACRETFWLRYHLA</sequence>
<name>A0A071ML18_9BURK</name>
<gene>
    <name evidence="1" type="ORF">DT99_02055</name>
</gene>
<organism evidence="1">
    <name type="scientific">Burkholderia cenocepacia</name>
    <dbReference type="NCBI Taxonomy" id="95486"/>
    <lineage>
        <taxon>Bacteria</taxon>
        <taxon>Pseudomonadati</taxon>
        <taxon>Pseudomonadota</taxon>
        <taxon>Betaproteobacteria</taxon>
        <taxon>Burkholderiales</taxon>
        <taxon>Burkholderiaceae</taxon>
        <taxon>Burkholderia</taxon>
        <taxon>Burkholderia cepacia complex</taxon>
    </lineage>
</organism>
<accession>A0A071ML18</accession>
<dbReference type="EMBL" id="JJOA01000001">
    <property type="protein sequence ID" value="KEA61597.1"/>
    <property type="molecule type" value="Genomic_DNA"/>
</dbReference>
<reference evidence="1" key="1">
    <citation type="submission" date="2014-04" db="EMBL/GenBank/DDBJ databases">
        <title>In planta biocontrol of soil-borne Fusarium wilt of banana through a plant endophytic bacterium, Burkholderia cenocepacia 869T2.</title>
        <authorList>
            <person name="Ho Y.-N."/>
            <person name="Chiang H.-M."/>
            <person name="Chao C.-P."/>
            <person name="Su C.-C."/>
            <person name="Hsu H.-F."/>
            <person name="Guo C.-T."/>
            <person name="Hsieh J.-L."/>
            <person name="Huang C.-C."/>
        </authorList>
    </citation>
    <scope>NUCLEOTIDE SEQUENCE [LARGE SCALE GENOMIC DNA]</scope>
    <source>
        <strain evidence="1">869T2</strain>
    </source>
</reference>
<comment type="caution">
    <text evidence="1">The sequence shown here is derived from an EMBL/GenBank/DDBJ whole genome shotgun (WGS) entry which is preliminary data.</text>
</comment>
<dbReference type="OrthoDB" id="8605335at2"/>
<protein>
    <submittedName>
        <fullName evidence="1">Uncharacterized protein</fullName>
    </submittedName>
</protein>
<evidence type="ECO:0000313" key="1">
    <source>
        <dbReference type="EMBL" id="KEA61597.1"/>
    </source>
</evidence>
<proteinExistence type="predicted"/>
<dbReference type="AlphaFoldDB" id="A0A071ML18"/>